<keyword evidence="1" id="KW-1133">Transmembrane helix</keyword>
<gene>
    <name evidence="3" type="ORF">L2772_00385</name>
    <name evidence="4" type="ORF">L2Z99_00385</name>
</gene>
<feature type="transmembrane region" description="Helical" evidence="1">
    <location>
        <begin position="12"/>
        <end position="32"/>
    </location>
</feature>
<dbReference type="NCBIfam" id="NF037970">
    <property type="entry name" value="vanZ_1"/>
    <property type="match status" value="1"/>
</dbReference>
<dbReference type="InterPro" id="IPR016747">
    <property type="entry name" value="Phosphotransbutyrylase"/>
</dbReference>
<dbReference type="AlphaFoldDB" id="A0AAW5WV66"/>
<evidence type="ECO:0000259" key="2">
    <source>
        <dbReference type="Pfam" id="PF04892"/>
    </source>
</evidence>
<dbReference type="InterPro" id="IPR006976">
    <property type="entry name" value="VanZ-like"/>
</dbReference>
<keyword evidence="1" id="KW-0472">Membrane</keyword>
<name>A0AAW5WV66_9LACO</name>
<feature type="transmembrane region" description="Helical" evidence="1">
    <location>
        <begin position="144"/>
        <end position="163"/>
    </location>
</feature>
<keyword evidence="5" id="KW-1185">Reference proteome</keyword>
<dbReference type="EMBL" id="JAKHPW010000001">
    <property type="protein sequence ID" value="MCZ3621323.1"/>
    <property type="molecule type" value="Genomic_DNA"/>
</dbReference>
<dbReference type="Pfam" id="PF04892">
    <property type="entry name" value="VanZ"/>
    <property type="match status" value="1"/>
</dbReference>
<proteinExistence type="predicted"/>
<accession>A0AAW5WV66</accession>
<feature type="domain" description="VanZ-like" evidence="2">
    <location>
        <begin position="14"/>
        <end position="159"/>
    </location>
</feature>
<dbReference type="PIRSF" id="PIRSF019083">
    <property type="entry name" value="UCP019083_VanZ"/>
    <property type="match status" value="1"/>
</dbReference>
<evidence type="ECO:0000313" key="6">
    <source>
        <dbReference type="Proteomes" id="UP001211566"/>
    </source>
</evidence>
<reference evidence="4" key="1">
    <citation type="submission" date="2022-01" db="EMBL/GenBank/DDBJ databases">
        <title>STING isolate genome collection.</title>
        <authorList>
            <person name="France M."/>
            <person name="Rutt L."/>
            <person name="Humphrys M."/>
            <person name="Ravel J."/>
        </authorList>
    </citation>
    <scope>NUCLEOTIDE SEQUENCE</scope>
    <source>
        <strain evidence="4">C0081E5</strain>
    </source>
</reference>
<evidence type="ECO:0000313" key="5">
    <source>
        <dbReference type="Proteomes" id="UP001211420"/>
    </source>
</evidence>
<protein>
    <submittedName>
        <fullName evidence="4">VanZ family protein</fullName>
    </submittedName>
</protein>
<dbReference type="Proteomes" id="UP001211420">
    <property type="component" value="Unassembled WGS sequence"/>
</dbReference>
<evidence type="ECO:0000256" key="1">
    <source>
        <dbReference type="SAM" id="Phobius"/>
    </source>
</evidence>
<organism evidence="4 6">
    <name type="scientific">Lactobacillus mulieris</name>
    <dbReference type="NCBI Taxonomy" id="2508708"/>
    <lineage>
        <taxon>Bacteria</taxon>
        <taxon>Bacillati</taxon>
        <taxon>Bacillota</taxon>
        <taxon>Bacilli</taxon>
        <taxon>Lactobacillales</taxon>
        <taxon>Lactobacillaceae</taxon>
        <taxon>Lactobacillus</taxon>
    </lineage>
</organism>
<evidence type="ECO:0000313" key="4">
    <source>
        <dbReference type="EMBL" id="MCZ9677537.1"/>
    </source>
</evidence>
<feature type="transmembrane region" description="Helical" evidence="1">
    <location>
        <begin position="107"/>
        <end position="124"/>
    </location>
</feature>
<dbReference type="EMBL" id="JAKHEY010000001">
    <property type="protein sequence ID" value="MCZ9677537.1"/>
    <property type="molecule type" value="Genomic_DNA"/>
</dbReference>
<feature type="transmembrane region" description="Helical" evidence="1">
    <location>
        <begin position="83"/>
        <end position="100"/>
    </location>
</feature>
<dbReference type="Proteomes" id="UP001211566">
    <property type="component" value="Unassembled WGS sequence"/>
</dbReference>
<comment type="caution">
    <text evidence="4">The sequence shown here is derived from an EMBL/GenBank/DDBJ whole genome shotgun (WGS) entry which is preliminary data.</text>
</comment>
<evidence type="ECO:0000313" key="3">
    <source>
        <dbReference type="EMBL" id="MCZ3621323.1"/>
    </source>
</evidence>
<sequence>MQKFKFSKREKLSLVLALIIFITLFISSSMTYHEQKMSSSTIKTYFGFLDPLLSHISINYGGQIHSASKDGLTNFTQFFVRKLAHFSSYFLLGLGLFAGLKRLFLNKVYAFIFIWPITISLAVFDEYHQYLTGDRTPSVHDVVLDSIGALCGILLFLIYRLFIEKICEKKGNKKLI</sequence>
<dbReference type="RefSeq" id="WP_269254335.1">
    <property type="nucleotide sequence ID" value="NZ_JAKHEY010000001.1"/>
</dbReference>
<keyword evidence="1" id="KW-0812">Transmembrane</keyword>
<reference evidence="3 5" key="2">
    <citation type="submission" date="2022-01" db="EMBL/GenBank/DDBJ databases">
        <title>VMRC isolate genome collection.</title>
        <authorList>
            <person name="France M."/>
            <person name="Rutt L."/>
            <person name="Humphrys M."/>
            <person name="Ravel J."/>
        </authorList>
    </citation>
    <scope>NUCLEOTIDE SEQUENCE [LARGE SCALE GENOMIC DNA]</scope>
    <source>
        <strain evidence="3 5">C0172B4</strain>
    </source>
</reference>